<protein>
    <recommendedName>
        <fullName evidence="4">Zinc ribbon domain-containing protein</fullName>
    </recommendedName>
</protein>
<name>G8RW45_MYCRN</name>
<accession>G8RW45</accession>
<dbReference type="HOGENOM" id="CLU_504150_0_0_11"/>
<reference evidence="2 3" key="1">
    <citation type="submission" date="2011-12" db="EMBL/GenBank/DDBJ databases">
        <title>Complete sequence of Mycobacterium rhodesiae NBB3.</title>
        <authorList>
            <consortium name="US DOE Joint Genome Institute"/>
            <person name="Lucas S."/>
            <person name="Han J."/>
            <person name="Lapidus A."/>
            <person name="Cheng J.-F."/>
            <person name="Goodwin L."/>
            <person name="Pitluck S."/>
            <person name="Peters L."/>
            <person name="Mikhailova N."/>
            <person name="Gu W."/>
            <person name="Detter J.C."/>
            <person name="Han C."/>
            <person name="Tapia R."/>
            <person name="Land M."/>
            <person name="Hauser L."/>
            <person name="Kyrpides N."/>
            <person name="Ivanova N."/>
            <person name="Pagani I."/>
            <person name="Mattes T."/>
            <person name="Holmes A."/>
            <person name="Rutledge P."/>
            <person name="Paulsen I."/>
            <person name="Coleman N."/>
            <person name="Woyke T."/>
        </authorList>
    </citation>
    <scope>NUCLEOTIDE SEQUENCE [LARGE SCALE GENOMIC DNA]</scope>
    <source>
        <strain evidence="2 3">NBB3</strain>
    </source>
</reference>
<feature type="transmembrane region" description="Helical" evidence="1">
    <location>
        <begin position="165"/>
        <end position="188"/>
    </location>
</feature>
<feature type="transmembrane region" description="Helical" evidence="1">
    <location>
        <begin position="272"/>
        <end position="293"/>
    </location>
</feature>
<keyword evidence="1" id="KW-0812">Transmembrane</keyword>
<feature type="transmembrane region" description="Helical" evidence="1">
    <location>
        <begin position="67"/>
        <end position="84"/>
    </location>
</feature>
<dbReference type="eggNOG" id="COG2339">
    <property type="taxonomic scope" value="Bacteria"/>
</dbReference>
<dbReference type="EMBL" id="CP003169">
    <property type="protein sequence ID" value="AEV71786.1"/>
    <property type="molecule type" value="Genomic_DNA"/>
</dbReference>
<dbReference type="PATRIC" id="fig|710685.3.peg.1171"/>
<feature type="transmembrane region" description="Helical" evidence="1">
    <location>
        <begin position="200"/>
        <end position="221"/>
    </location>
</feature>
<dbReference type="RefSeq" id="WP_014209601.1">
    <property type="nucleotide sequence ID" value="NC_016604.1"/>
</dbReference>
<evidence type="ECO:0008006" key="4">
    <source>
        <dbReference type="Google" id="ProtNLM"/>
    </source>
</evidence>
<dbReference type="AlphaFoldDB" id="G8RW45"/>
<feature type="transmembrane region" description="Helical" evidence="1">
    <location>
        <begin position="386"/>
        <end position="408"/>
    </location>
</feature>
<feature type="transmembrane region" description="Helical" evidence="1">
    <location>
        <begin position="118"/>
        <end position="137"/>
    </location>
</feature>
<keyword evidence="1" id="KW-1133">Transmembrane helix</keyword>
<dbReference type="Proteomes" id="UP000005442">
    <property type="component" value="Chromosome"/>
</dbReference>
<gene>
    <name evidence="2" type="ordered locus">MycrhN_1163</name>
</gene>
<dbReference type="KEGG" id="mrh:MycrhN_1163"/>
<evidence type="ECO:0000256" key="1">
    <source>
        <dbReference type="SAM" id="Phobius"/>
    </source>
</evidence>
<feature type="transmembrane region" description="Helical" evidence="1">
    <location>
        <begin position="299"/>
        <end position="317"/>
    </location>
</feature>
<organism evidence="2 3">
    <name type="scientific">Mycolicibacterium rhodesiae (strain NBB3)</name>
    <name type="common">Mycobacterium rhodesiae</name>
    <dbReference type="NCBI Taxonomy" id="710685"/>
    <lineage>
        <taxon>Bacteria</taxon>
        <taxon>Bacillati</taxon>
        <taxon>Actinomycetota</taxon>
        <taxon>Actinomycetes</taxon>
        <taxon>Mycobacteriales</taxon>
        <taxon>Mycobacteriaceae</taxon>
        <taxon>Mycolicibacterium</taxon>
    </lineage>
</organism>
<evidence type="ECO:0000313" key="3">
    <source>
        <dbReference type="Proteomes" id="UP000005442"/>
    </source>
</evidence>
<keyword evidence="1" id="KW-0472">Membrane</keyword>
<sequence length="596" mass="64058">MSTMVCQACETEVPDAPFCGRCGAARDGGRGPLRIRAYAAAPHEHTLVPSIASSLFPQLPRRSRTPFRVGLILLFVALAVFAVLRWQAPLMTVGALGLPILFLMYLRESEIDDDQPRSTLVVAAVMGVALGIAWAFVTDMLVVDAYAYSLSLSDVQDDAQTLDDVLFVLSFPISFAVLMLIPTAVIRLVRPGIRESLDGFVIGALGAIGFTAAATLTQLAPQFQTGVMAAGWSLDTFLIEAAIQIITVPLTSAALGGLVGVTLWFRRRIAMATSVLVTLALYALMGVLDLYGFPLWLQLVAYLLITALSLVALRIGIQAALMGEELDLEDPTERLECPYCDTVVAEMAFCPNCGVAARAASRSSRAKRRIARDDAAHFRRTPFSRLLLVLSVGAVVTAAGGIVAAVVATPEIPAYKCPPDCGGPPIAEPIESYPRYVSQDGAFSVQYPGPGTAYEATLNPDGVSLNFTGGDTGTMEFFGMPADGKTPKEIVEYLISQKFPDATTDYEIPNAMVGYEPGYGVVVDVYPNDARSAFARMRLLVMASVKYDYALVAAAFGPYHEFTREFGPGHPSGANLQLAMDMGKYVNSFRWRDPDS</sequence>
<feature type="transmembrane region" description="Helical" evidence="1">
    <location>
        <begin position="241"/>
        <end position="265"/>
    </location>
</feature>
<dbReference type="STRING" id="710685.MycrhN_1163"/>
<proteinExistence type="predicted"/>
<keyword evidence="3" id="KW-1185">Reference proteome</keyword>
<evidence type="ECO:0000313" key="2">
    <source>
        <dbReference type="EMBL" id="AEV71786.1"/>
    </source>
</evidence>
<feature type="transmembrane region" description="Helical" evidence="1">
    <location>
        <begin position="90"/>
        <end position="106"/>
    </location>
</feature>